<reference evidence="2 3" key="1">
    <citation type="journal article" date="2017" name="PLoS Biol.">
        <title>The sea cucumber genome provides insights into morphological evolution and visceral regeneration.</title>
        <authorList>
            <person name="Zhang X."/>
            <person name="Sun L."/>
            <person name="Yuan J."/>
            <person name="Sun Y."/>
            <person name="Gao Y."/>
            <person name="Zhang L."/>
            <person name="Li S."/>
            <person name="Dai H."/>
            <person name="Hamel J.F."/>
            <person name="Liu C."/>
            <person name="Yu Y."/>
            <person name="Liu S."/>
            <person name="Lin W."/>
            <person name="Guo K."/>
            <person name="Jin S."/>
            <person name="Xu P."/>
            <person name="Storey K.B."/>
            <person name="Huan P."/>
            <person name="Zhang T."/>
            <person name="Zhou Y."/>
            <person name="Zhang J."/>
            <person name="Lin C."/>
            <person name="Li X."/>
            <person name="Xing L."/>
            <person name="Huo D."/>
            <person name="Sun M."/>
            <person name="Wang L."/>
            <person name="Mercier A."/>
            <person name="Li F."/>
            <person name="Yang H."/>
            <person name="Xiang J."/>
        </authorList>
    </citation>
    <scope>NUCLEOTIDE SEQUENCE [LARGE SCALE GENOMIC DNA]</scope>
    <source>
        <strain evidence="2">Shaxun</strain>
        <tissue evidence="2">Muscle</tissue>
    </source>
</reference>
<protein>
    <submittedName>
        <fullName evidence="2">Uncharacterized protein</fullName>
    </submittedName>
</protein>
<dbReference type="AlphaFoldDB" id="A0A2G8K0M3"/>
<proteinExistence type="predicted"/>
<organism evidence="2 3">
    <name type="scientific">Stichopus japonicus</name>
    <name type="common">Sea cucumber</name>
    <dbReference type="NCBI Taxonomy" id="307972"/>
    <lineage>
        <taxon>Eukaryota</taxon>
        <taxon>Metazoa</taxon>
        <taxon>Echinodermata</taxon>
        <taxon>Eleutherozoa</taxon>
        <taxon>Echinozoa</taxon>
        <taxon>Holothuroidea</taxon>
        <taxon>Aspidochirotacea</taxon>
        <taxon>Aspidochirotida</taxon>
        <taxon>Stichopodidae</taxon>
        <taxon>Apostichopus</taxon>
    </lineage>
</organism>
<keyword evidence="3" id="KW-1185">Reference proteome</keyword>
<evidence type="ECO:0000313" key="2">
    <source>
        <dbReference type="EMBL" id="PIK41544.1"/>
    </source>
</evidence>
<sequence>MQPFFVTLCFLRFCSRYSYVQRELLEIGENLSDVEEDDELDPNPSRVPGGGKERAISQKKKQRRKNISDRTASLFYRMKAVTSRNFSAAI</sequence>
<feature type="region of interest" description="Disordered" evidence="1">
    <location>
        <begin position="35"/>
        <end position="67"/>
    </location>
</feature>
<evidence type="ECO:0000313" key="3">
    <source>
        <dbReference type="Proteomes" id="UP000230750"/>
    </source>
</evidence>
<accession>A0A2G8K0M3</accession>
<comment type="caution">
    <text evidence="2">The sequence shown here is derived from an EMBL/GenBank/DDBJ whole genome shotgun (WGS) entry which is preliminary data.</text>
</comment>
<gene>
    <name evidence="2" type="ORF">BSL78_21595</name>
</gene>
<dbReference type="Proteomes" id="UP000230750">
    <property type="component" value="Unassembled WGS sequence"/>
</dbReference>
<dbReference type="EMBL" id="MRZV01001009">
    <property type="protein sequence ID" value="PIK41544.1"/>
    <property type="molecule type" value="Genomic_DNA"/>
</dbReference>
<name>A0A2G8K0M3_STIJA</name>
<evidence type="ECO:0000256" key="1">
    <source>
        <dbReference type="SAM" id="MobiDB-lite"/>
    </source>
</evidence>